<evidence type="ECO:0000256" key="3">
    <source>
        <dbReference type="ARBA" id="ARBA00022452"/>
    </source>
</evidence>
<comment type="similarity">
    <text evidence="10 11">Belongs to the TonB-dependent receptor family.</text>
</comment>
<comment type="caution">
    <text evidence="15">The sequence shown here is derived from an EMBL/GenBank/DDBJ whole genome shotgun (WGS) entry which is preliminary data.</text>
</comment>
<evidence type="ECO:0000256" key="10">
    <source>
        <dbReference type="PROSITE-ProRule" id="PRU01360"/>
    </source>
</evidence>
<feature type="domain" description="TonB-dependent receptor plug" evidence="14">
    <location>
        <begin position="121"/>
        <end position="224"/>
    </location>
</feature>
<evidence type="ECO:0000256" key="11">
    <source>
        <dbReference type="RuleBase" id="RU003357"/>
    </source>
</evidence>
<feature type="chain" id="PRO_5047070319" evidence="12">
    <location>
        <begin position="24"/>
        <end position="801"/>
    </location>
</feature>
<dbReference type="InterPro" id="IPR039426">
    <property type="entry name" value="TonB-dep_rcpt-like"/>
</dbReference>
<evidence type="ECO:0000256" key="4">
    <source>
        <dbReference type="ARBA" id="ARBA00022692"/>
    </source>
</evidence>
<dbReference type="SUPFAM" id="SSF56935">
    <property type="entry name" value="Porins"/>
    <property type="match status" value="1"/>
</dbReference>
<accession>A0ABW6BH63</accession>
<evidence type="ECO:0000313" key="15">
    <source>
        <dbReference type="EMBL" id="MFD2967813.1"/>
    </source>
</evidence>
<dbReference type="Proteomes" id="UP001597525">
    <property type="component" value="Unassembled WGS sequence"/>
</dbReference>
<evidence type="ECO:0000256" key="12">
    <source>
        <dbReference type="SAM" id="SignalP"/>
    </source>
</evidence>
<feature type="domain" description="TonB-dependent receptor-like beta-barrel" evidence="13">
    <location>
        <begin position="271"/>
        <end position="769"/>
    </location>
</feature>
<dbReference type="PANTHER" id="PTHR30069">
    <property type="entry name" value="TONB-DEPENDENT OUTER MEMBRANE RECEPTOR"/>
    <property type="match status" value="1"/>
</dbReference>
<sequence length="801" mass="89787">MRINILSIALLLLFTLTGQTTFSQTGSTVSGQVRGKGTAIPGVTIVLGLQSSQTDESGAFYFSDVRHGEYILVATAVGFKTFSDTIQVTGQEQQLSIDLEPADRLIDEVSVIGKSATQQVKEQPIRAIVIDTRAVAQQPATLAELMNRSAGIRIRQSGGLGNAVDVSINGFQGSSVQYFRDGIPLDYLGGGYGINNVPLNLLNRVEVYKGVVPVSLGGDALGGAVNLVTSQHAGTQLNASYEIASFNTHIANLSFYSSDKKNQKFIGLDAFYNYSDNNYKADVEVTNANANYDTVTVPLFHNAYKHGFAELYFGLRNKRWADELRFSVAAYGIDRESQHPALMTNPYGAATLQNKGVVPALRYRKSFFDEKLRLDQFVSYSYTQRNRTDTVRGTYDWYGNFIPRAGDQVGETPTPSLSDIDFTNILSRTNIGYAINERNQLEANIVYNRNSRIGSDPYGFRFAGTDVDILSRRASYEKTIVGLSWESKWLDSRLSNQLFVKHFSFTSEGINAFLSNDTDISKFTKASDNNWGIGNALKYQINAYSFIRASAELTNRLPIAEELFGNNDTRAPNFNLKPERSLNVNLGYRYARNKMAAEFGAFYRKTSGMIMLVPIQSPFAQYQNLDSIRGYGFDMDLTYQLLKNVEVNGNMTWQDNRMTDVGSAIYQWTEGTRQRNTPYFFANLGATGTFHHVFTQRDVLKPYINYNFIREFYLVPIPKDQEPQGFLGIFGDSRVPIKDLVPDQSLWSAGFNYVFPATNLILGAEVKNIMNAKLYDYYKIQRPGRSFHLKLTYHIKSIKNQ</sequence>
<evidence type="ECO:0000256" key="7">
    <source>
        <dbReference type="ARBA" id="ARBA00023136"/>
    </source>
</evidence>
<dbReference type="RefSeq" id="WP_320183089.1">
    <property type="nucleotide sequence ID" value="NZ_CP138332.1"/>
</dbReference>
<keyword evidence="7 10" id="KW-0472">Membrane</keyword>
<name>A0ABW6BH63_9SPHI</name>
<comment type="subcellular location">
    <subcellularLocation>
        <location evidence="1 10">Cell outer membrane</location>
        <topology evidence="1 10">Multi-pass membrane protein</topology>
    </subcellularLocation>
</comment>
<keyword evidence="5 12" id="KW-0732">Signal</keyword>
<dbReference type="SUPFAM" id="SSF49464">
    <property type="entry name" value="Carboxypeptidase regulatory domain-like"/>
    <property type="match status" value="1"/>
</dbReference>
<organism evidence="15 16">
    <name type="scientific">Sphingobacterium bambusae</name>
    <dbReference type="NCBI Taxonomy" id="662858"/>
    <lineage>
        <taxon>Bacteria</taxon>
        <taxon>Pseudomonadati</taxon>
        <taxon>Bacteroidota</taxon>
        <taxon>Sphingobacteriia</taxon>
        <taxon>Sphingobacteriales</taxon>
        <taxon>Sphingobacteriaceae</taxon>
        <taxon>Sphingobacterium</taxon>
    </lineage>
</organism>
<dbReference type="InterPro" id="IPR012910">
    <property type="entry name" value="Plug_dom"/>
</dbReference>
<reference evidence="16" key="1">
    <citation type="journal article" date="2019" name="Int. J. Syst. Evol. Microbiol.">
        <title>The Global Catalogue of Microorganisms (GCM) 10K type strain sequencing project: providing services to taxonomists for standard genome sequencing and annotation.</title>
        <authorList>
            <consortium name="The Broad Institute Genomics Platform"/>
            <consortium name="The Broad Institute Genome Sequencing Center for Infectious Disease"/>
            <person name="Wu L."/>
            <person name="Ma J."/>
        </authorList>
    </citation>
    <scope>NUCLEOTIDE SEQUENCE [LARGE SCALE GENOMIC DNA]</scope>
    <source>
        <strain evidence="16">KCTC 22814</strain>
    </source>
</reference>
<dbReference type="InterPro" id="IPR037066">
    <property type="entry name" value="Plug_dom_sf"/>
</dbReference>
<keyword evidence="16" id="KW-1185">Reference proteome</keyword>
<dbReference type="InterPro" id="IPR036942">
    <property type="entry name" value="Beta-barrel_TonB_sf"/>
</dbReference>
<protein>
    <submittedName>
        <fullName evidence="15">TonB-dependent receptor domain-containing protein</fullName>
    </submittedName>
</protein>
<keyword evidence="3 10" id="KW-1134">Transmembrane beta strand</keyword>
<dbReference type="InterPro" id="IPR008969">
    <property type="entry name" value="CarboxyPept-like_regulatory"/>
</dbReference>
<dbReference type="PANTHER" id="PTHR30069:SF29">
    <property type="entry name" value="HEMOGLOBIN AND HEMOGLOBIN-HAPTOGLOBIN-BINDING PROTEIN 1-RELATED"/>
    <property type="match status" value="1"/>
</dbReference>
<evidence type="ECO:0000256" key="2">
    <source>
        <dbReference type="ARBA" id="ARBA00022448"/>
    </source>
</evidence>
<dbReference type="Gene3D" id="2.40.170.20">
    <property type="entry name" value="TonB-dependent receptor, beta-barrel domain"/>
    <property type="match status" value="1"/>
</dbReference>
<keyword evidence="9 10" id="KW-0998">Cell outer membrane</keyword>
<proteinExistence type="inferred from homology"/>
<gene>
    <name evidence="15" type="ORF">ACFS7Y_10460</name>
</gene>
<evidence type="ECO:0000256" key="5">
    <source>
        <dbReference type="ARBA" id="ARBA00022729"/>
    </source>
</evidence>
<keyword evidence="2 10" id="KW-0813">Transport</keyword>
<keyword evidence="4 10" id="KW-0812">Transmembrane</keyword>
<evidence type="ECO:0000256" key="6">
    <source>
        <dbReference type="ARBA" id="ARBA00023077"/>
    </source>
</evidence>
<evidence type="ECO:0000256" key="9">
    <source>
        <dbReference type="ARBA" id="ARBA00023237"/>
    </source>
</evidence>
<dbReference type="PROSITE" id="PS52016">
    <property type="entry name" value="TONB_DEPENDENT_REC_3"/>
    <property type="match status" value="1"/>
</dbReference>
<dbReference type="Pfam" id="PF00593">
    <property type="entry name" value="TonB_dep_Rec_b-barrel"/>
    <property type="match status" value="1"/>
</dbReference>
<evidence type="ECO:0000259" key="14">
    <source>
        <dbReference type="Pfam" id="PF07715"/>
    </source>
</evidence>
<keyword evidence="6 11" id="KW-0798">TonB box</keyword>
<evidence type="ECO:0000256" key="8">
    <source>
        <dbReference type="ARBA" id="ARBA00023170"/>
    </source>
</evidence>
<dbReference type="Gene3D" id="2.60.40.1120">
    <property type="entry name" value="Carboxypeptidase-like, regulatory domain"/>
    <property type="match status" value="1"/>
</dbReference>
<feature type="signal peptide" evidence="12">
    <location>
        <begin position="1"/>
        <end position="23"/>
    </location>
</feature>
<dbReference type="InterPro" id="IPR000531">
    <property type="entry name" value="Beta-barrel_TonB"/>
</dbReference>
<evidence type="ECO:0000259" key="13">
    <source>
        <dbReference type="Pfam" id="PF00593"/>
    </source>
</evidence>
<evidence type="ECO:0000313" key="16">
    <source>
        <dbReference type="Proteomes" id="UP001597525"/>
    </source>
</evidence>
<evidence type="ECO:0000256" key="1">
    <source>
        <dbReference type="ARBA" id="ARBA00004571"/>
    </source>
</evidence>
<keyword evidence="8 15" id="KW-0675">Receptor</keyword>
<dbReference type="Gene3D" id="2.170.130.10">
    <property type="entry name" value="TonB-dependent receptor, plug domain"/>
    <property type="match status" value="1"/>
</dbReference>
<dbReference type="Pfam" id="PF07715">
    <property type="entry name" value="Plug"/>
    <property type="match status" value="1"/>
</dbReference>
<dbReference type="EMBL" id="JBHUPB010000007">
    <property type="protein sequence ID" value="MFD2967813.1"/>
    <property type="molecule type" value="Genomic_DNA"/>
</dbReference>
<dbReference type="Pfam" id="PF13715">
    <property type="entry name" value="CarbopepD_reg_2"/>
    <property type="match status" value="1"/>
</dbReference>